<protein>
    <submittedName>
        <fullName evidence="3">Endonuclease</fullName>
    </submittedName>
</protein>
<dbReference type="GO" id="GO:0004519">
    <property type="term" value="F:endonuclease activity"/>
    <property type="evidence" value="ECO:0007669"/>
    <property type="project" value="UniProtKB-KW"/>
</dbReference>
<evidence type="ECO:0000313" key="3">
    <source>
        <dbReference type="EMBL" id="KIC67065.1"/>
    </source>
</evidence>
<accession>A0A0B4DRM3</accession>
<dbReference type="EMBL" id="JWTB01000017">
    <property type="protein sequence ID" value="KIC67065.1"/>
    <property type="molecule type" value="Genomic_DNA"/>
</dbReference>
<reference evidence="3 4" key="1">
    <citation type="submission" date="2014-12" db="EMBL/GenBank/DDBJ databases">
        <title>Genome sequencing of Arthrobacter phenanthrenivorans SWC37.</title>
        <authorList>
            <person name="Tan P.W."/>
            <person name="Chan K.-G."/>
        </authorList>
    </citation>
    <scope>NUCLEOTIDE SEQUENCE [LARGE SCALE GENOMIC DNA]</scope>
    <source>
        <strain evidence="3 4">SWC37</strain>
    </source>
</reference>
<dbReference type="Proteomes" id="UP000031196">
    <property type="component" value="Unassembled WGS sequence"/>
</dbReference>
<dbReference type="RefSeq" id="WP_043451989.1">
    <property type="nucleotide sequence ID" value="NZ_JWTB01000017.1"/>
</dbReference>
<dbReference type="OrthoDB" id="5197219at2"/>
<feature type="compositionally biased region" description="Basic residues" evidence="1">
    <location>
        <begin position="469"/>
        <end position="478"/>
    </location>
</feature>
<sequence>MGTAAVVKAFGEIRAALAVLNAELDGAGLVPFSAADPLAGLADGCLDILAGTREVEAGFAALKAKAAVKYTEAACAVAGPDVPLVAQEMAVAAEIGCVLALGPRAASSFLATSHAVVSSLPRTFAGLQAGSLSWQHAVVMADETACLDAAGAAALEAHFLDPDVPDGARGCPAGELPAHRFRVKARTWRERHHAESIEKRHAKGVVERRVEFRPDRDGMAWLSACLPADQALAGWNRLTAVARSLQGPDEHRTLTQLRADLFASAVLGGCTPDRTDAHGTAGGANAHMTAASTGVSGAPAGRDARTTSTGTDASPATACGARARHSDSSGEGDCLTAAGSVEETDVPPTSIRAQVLVTVPVFSLLGLTDEPAMLDGYGPIPPSMARELVASGAESFHRVLVDPRDGAPLEIGRTSYRLTKAMRAWLRMRDAKCPFPGCSNHSLDNEADHLLAWANGGTTGISNLGQPCPKHHKLRHTTGWKPTPATKNEPPGWTSPTGRHYASEHQDWEPPSWPPGLALEPRLPEWSVAGCVDVVRLGFSPGEQWLGRILHPPSA</sequence>
<dbReference type="SMART" id="SM00507">
    <property type="entry name" value="HNHc"/>
    <property type="match status" value="1"/>
</dbReference>
<dbReference type="AlphaFoldDB" id="A0A0B4DRM3"/>
<keyword evidence="3" id="KW-0540">Nuclease</keyword>
<keyword evidence="3" id="KW-0378">Hydrolase</keyword>
<dbReference type="InterPro" id="IPR003870">
    <property type="entry name" value="DUF222"/>
</dbReference>
<dbReference type="InterPro" id="IPR003615">
    <property type="entry name" value="HNH_nuc"/>
</dbReference>
<feature type="region of interest" description="Disordered" evidence="1">
    <location>
        <begin position="469"/>
        <end position="513"/>
    </location>
</feature>
<gene>
    <name evidence="3" type="ORF">RM50_09040</name>
</gene>
<name>A0A0B4DRM3_PSEPS</name>
<dbReference type="CDD" id="cd00085">
    <property type="entry name" value="HNHc"/>
    <property type="match status" value="1"/>
</dbReference>
<organism evidence="3 4">
    <name type="scientific">Pseudarthrobacter phenanthrenivorans</name>
    <name type="common">Arthrobacter phenanthrenivorans</name>
    <dbReference type="NCBI Taxonomy" id="361575"/>
    <lineage>
        <taxon>Bacteria</taxon>
        <taxon>Bacillati</taxon>
        <taxon>Actinomycetota</taxon>
        <taxon>Actinomycetes</taxon>
        <taxon>Micrococcales</taxon>
        <taxon>Micrococcaceae</taxon>
        <taxon>Pseudarthrobacter</taxon>
    </lineage>
</organism>
<feature type="domain" description="HNH nuclease" evidence="2">
    <location>
        <begin position="421"/>
        <end position="473"/>
    </location>
</feature>
<dbReference type="Pfam" id="PF02720">
    <property type="entry name" value="DUF222"/>
    <property type="match status" value="1"/>
</dbReference>
<evidence type="ECO:0000256" key="1">
    <source>
        <dbReference type="SAM" id="MobiDB-lite"/>
    </source>
</evidence>
<evidence type="ECO:0000259" key="2">
    <source>
        <dbReference type="SMART" id="SM00507"/>
    </source>
</evidence>
<keyword evidence="3" id="KW-0255">Endonuclease</keyword>
<evidence type="ECO:0000313" key="4">
    <source>
        <dbReference type="Proteomes" id="UP000031196"/>
    </source>
</evidence>
<proteinExistence type="predicted"/>
<comment type="caution">
    <text evidence="3">The sequence shown here is derived from an EMBL/GenBank/DDBJ whole genome shotgun (WGS) entry which is preliminary data.</text>
</comment>
<feature type="region of interest" description="Disordered" evidence="1">
    <location>
        <begin position="292"/>
        <end position="331"/>
    </location>
</feature>